<dbReference type="InterPro" id="IPR036236">
    <property type="entry name" value="Znf_C2H2_sf"/>
</dbReference>
<dbReference type="Gene3D" id="3.30.160.60">
    <property type="entry name" value="Classic Zinc Finger"/>
    <property type="match status" value="2"/>
</dbReference>
<dbReference type="InterPro" id="IPR011333">
    <property type="entry name" value="SKP1/BTB/POZ_sf"/>
</dbReference>
<comment type="subcellular location">
    <subcellularLocation>
        <location evidence="1">Nucleus</location>
    </subcellularLocation>
</comment>
<keyword evidence="2" id="KW-0479">Metal-binding</keyword>
<evidence type="ECO:0000256" key="8">
    <source>
        <dbReference type="SAM" id="MobiDB-lite"/>
    </source>
</evidence>
<dbReference type="OMA" id="HFRAHRV"/>
<feature type="domain" description="C2H2-type" evidence="10">
    <location>
        <begin position="557"/>
        <end position="584"/>
    </location>
</feature>
<protein>
    <recommendedName>
        <fullName evidence="13">BTB domain-containing protein</fullName>
    </recommendedName>
</protein>
<gene>
    <name evidence="11" type="ORF">scyTo_0014298</name>
</gene>
<evidence type="ECO:0000313" key="11">
    <source>
        <dbReference type="EMBL" id="GCB61187.1"/>
    </source>
</evidence>
<feature type="region of interest" description="Disordered" evidence="8">
    <location>
        <begin position="118"/>
        <end position="141"/>
    </location>
</feature>
<dbReference type="Gene3D" id="3.30.710.10">
    <property type="entry name" value="Potassium Channel Kv1.1, Chain A"/>
    <property type="match status" value="1"/>
</dbReference>
<dbReference type="Pfam" id="PF00651">
    <property type="entry name" value="BTB"/>
    <property type="match status" value="1"/>
</dbReference>
<feature type="compositionally biased region" description="Basic and acidic residues" evidence="8">
    <location>
        <begin position="258"/>
        <end position="270"/>
    </location>
</feature>
<feature type="region of interest" description="Disordered" evidence="8">
    <location>
        <begin position="242"/>
        <end position="301"/>
    </location>
</feature>
<feature type="compositionally biased region" description="Basic and acidic residues" evidence="8">
    <location>
        <begin position="120"/>
        <end position="133"/>
    </location>
</feature>
<keyword evidence="12" id="KW-1185">Reference proteome</keyword>
<evidence type="ECO:0000256" key="5">
    <source>
        <dbReference type="ARBA" id="ARBA00022833"/>
    </source>
</evidence>
<dbReference type="AlphaFoldDB" id="A0A401NK12"/>
<proteinExistence type="predicted"/>
<dbReference type="PROSITE" id="PS50097">
    <property type="entry name" value="BTB"/>
    <property type="match status" value="1"/>
</dbReference>
<dbReference type="GO" id="GO:0000981">
    <property type="term" value="F:DNA-binding transcription factor activity, RNA polymerase II-specific"/>
    <property type="evidence" value="ECO:0007669"/>
    <property type="project" value="TreeGrafter"/>
</dbReference>
<dbReference type="GO" id="GO:0008270">
    <property type="term" value="F:zinc ion binding"/>
    <property type="evidence" value="ECO:0007669"/>
    <property type="project" value="UniProtKB-KW"/>
</dbReference>
<evidence type="ECO:0008006" key="13">
    <source>
        <dbReference type="Google" id="ProtNLM"/>
    </source>
</evidence>
<feature type="region of interest" description="Disordered" evidence="8">
    <location>
        <begin position="525"/>
        <end position="552"/>
    </location>
</feature>
<dbReference type="SMART" id="SM00225">
    <property type="entry name" value="BTB"/>
    <property type="match status" value="1"/>
</dbReference>
<evidence type="ECO:0000259" key="10">
    <source>
        <dbReference type="PROSITE" id="PS50157"/>
    </source>
</evidence>
<dbReference type="Proteomes" id="UP000288216">
    <property type="component" value="Unassembled WGS sequence"/>
</dbReference>
<evidence type="ECO:0000313" key="12">
    <source>
        <dbReference type="Proteomes" id="UP000288216"/>
    </source>
</evidence>
<dbReference type="PANTHER" id="PTHR24394:SF42">
    <property type="entry name" value="ZINC FINGER AND BTB DOMAIN CONTAINING 1"/>
    <property type="match status" value="1"/>
</dbReference>
<evidence type="ECO:0000256" key="7">
    <source>
        <dbReference type="PROSITE-ProRule" id="PRU00042"/>
    </source>
</evidence>
<dbReference type="SUPFAM" id="SSF54695">
    <property type="entry name" value="POZ domain"/>
    <property type="match status" value="1"/>
</dbReference>
<feature type="domain" description="BTB" evidence="9">
    <location>
        <begin position="24"/>
        <end position="91"/>
    </location>
</feature>
<keyword evidence="4 7" id="KW-0863">Zinc-finger</keyword>
<feature type="compositionally biased region" description="Acidic residues" evidence="8">
    <location>
        <begin position="370"/>
        <end position="386"/>
    </location>
</feature>
<comment type="caution">
    <text evidence="11">The sequence shown here is derived from an EMBL/GenBank/DDBJ whole genome shotgun (WGS) entry which is preliminary data.</text>
</comment>
<evidence type="ECO:0000256" key="3">
    <source>
        <dbReference type="ARBA" id="ARBA00022737"/>
    </source>
</evidence>
<dbReference type="PROSITE" id="PS00028">
    <property type="entry name" value="ZINC_FINGER_C2H2_1"/>
    <property type="match status" value="3"/>
</dbReference>
<evidence type="ECO:0000256" key="4">
    <source>
        <dbReference type="ARBA" id="ARBA00022771"/>
    </source>
</evidence>
<accession>A0A401NK12</accession>
<dbReference type="SUPFAM" id="SSF57667">
    <property type="entry name" value="beta-beta-alpha zinc fingers"/>
    <property type="match status" value="2"/>
</dbReference>
<feature type="domain" description="C2H2-type" evidence="10">
    <location>
        <begin position="585"/>
        <end position="612"/>
    </location>
</feature>
<feature type="region of interest" description="Disordered" evidence="8">
    <location>
        <begin position="358"/>
        <end position="405"/>
    </location>
</feature>
<evidence type="ECO:0000259" key="9">
    <source>
        <dbReference type="PROSITE" id="PS50097"/>
    </source>
</evidence>
<keyword evidence="5" id="KW-0862">Zinc</keyword>
<evidence type="ECO:0000256" key="6">
    <source>
        <dbReference type="ARBA" id="ARBA00023242"/>
    </source>
</evidence>
<organism evidence="11 12">
    <name type="scientific">Scyliorhinus torazame</name>
    <name type="common">Cloudy catshark</name>
    <name type="synonym">Catulus torazame</name>
    <dbReference type="NCBI Taxonomy" id="75743"/>
    <lineage>
        <taxon>Eukaryota</taxon>
        <taxon>Metazoa</taxon>
        <taxon>Chordata</taxon>
        <taxon>Craniata</taxon>
        <taxon>Vertebrata</taxon>
        <taxon>Chondrichthyes</taxon>
        <taxon>Elasmobranchii</taxon>
        <taxon>Galeomorphii</taxon>
        <taxon>Galeoidea</taxon>
        <taxon>Carcharhiniformes</taxon>
        <taxon>Scyliorhinidae</taxon>
        <taxon>Scyliorhinus</taxon>
    </lineage>
</organism>
<sequence length="706" mass="77669">MQICSHSEHVLQQLCSQLEYGFLCDCSIAVGDVHFRAHRVVLAACSSYFHRLFVNQPEEASQVALSSQAVSPDHFDLILQLMYTGRLDSSPSDPERFRASLSFLKLYNAAWFPAAAAAAPRERQSKEGERQSEEGAPLASSKSDPFIFGAGLHQDQCTPAAPLVEQNHQAPVSIKAETPEVTRELQTLLCHHCDLAFEEQQGLSEHLQCHAEKPCHCLHCGLAFDCTQRLLEHATSCLPPREAEEDPKAAEGWSVAPEVKREAELAERPGGDGCSESQEAADKDTGPPGLKWPKVEDPEEEQAPLVLELSGITVVRVGGEEAGPASTPPPLGQAEDYELEEGEVRFPGDDDLVLENAREGGFFSSSDSSLDGDSELSEATELSEDEGSTRPRAPPMAPAARGFPDRHTCSIVGTEERKVLRRRRGKGWRCQACDGCHPSEEGPMSQLGASKATEKKNAMPTRSSSRRCVPECRGCHGNGQQHKRQDPGLERIQSLVCQLAKGAKAPASSKKGSDWVPGKHFRASHCKKGGKASEGKQQRHFSKTAAGSRKQKRLRKHSCEVCGKGFLKRGHLTEHLAAHGKERRFFCQVCGRGFPRERELRLHVATHTGTALYECQLCGLGNDRKHRHLRHMACHLSQGQALCQVCFEIVLSEADLERHLESHLHPCGACGEKFKLKKDMVTHGTSCWMKRLLDSELDTSSDHPNK</sequence>
<dbReference type="PROSITE" id="PS50157">
    <property type="entry name" value="ZINC_FINGER_C2H2_2"/>
    <property type="match status" value="2"/>
</dbReference>
<dbReference type="InterPro" id="IPR013087">
    <property type="entry name" value="Znf_C2H2_type"/>
</dbReference>
<dbReference type="PANTHER" id="PTHR24394">
    <property type="entry name" value="ZINC FINGER PROTEIN"/>
    <property type="match status" value="1"/>
</dbReference>
<reference evidence="11 12" key="1">
    <citation type="journal article" date="2018" name="Nat. Ecol. Evol.">
        <title>Shark genomes provide insights into elasmobranch evolution and the origin of vertebrates.</title>
        <authorList>
            <person name="Hara Y"/>
            <person name="Yamaguchi K"/>
            <person name="Onimaru K"/>
            <person name="Kadota M"/>
            <person name="Koyanagi M"/>
            <person name="Keeley SD"/>
            <person name="Tatsumi K"/>
            <person name="Tanaka K"/>
            <person name="Motone F"/>
            <person name="Kageyama Y"/>
            <person name="Nozu R"/>
            <person name="Adachi N"/>
            <person name="Nishimura O"/>
            <person name="Nakagawa R"/>
            <person name="Tanegashima C"/>
            <person name="Kiyatake I"/>
            <person name="Matsumoto R"/>
            <person name="Murakumo K"/>
            <person name="Nishida K"/>
            <person name="Terakita A"/>
            <person name="Kuratani S"/>
            <person name="Sato K"/>
            <person name="Hyodo S Kuraku.S."/>
        </authorList>
    </citation>
    <scope>NUCLEOTIDE SEQUENCE [LARGE SCALE GENOMIC DNA]</scope>
</reference>
<feature type="compositionally biased region" description="Low complexity" evidence="8">
    <location>
        <begin position="359"/>
        <end position="369"/>
    </location>
</feature>
<dbReference type="STRING" id="75743.A0A401NK12"/>
<dbReference type="SMART" id="SM00355">
    <property type="entry name" value="ZnF_C2H2"/>
    <property type="match status" value="5"/>
</dbReference>
<dbReference type="OrthoDB" id="10261408at2759"/>
<keyword evidence="3" id="KW-0677">Repeat</keyword>
<evidence type="ECO:0000256" key="2">
    <source>
        <dbReference type="ARBA" id="ARBA00022723"/>
    </source>
</evidence>
<keyword evidence="6" id="KW-0539">Nucleus</keyword>
<evidence type="ECO:0000256" key="1">
    <source>
        <dbReference type="ARBA" id="ARBA00004123"/>
    </source>
</evidence>
<dbReference type="GO" id="GO:0005634">
    <property type="term" value="C:nucleus"/>
    <property type="evidence" value="ECO:0007669"/>
    <property type="project" value="UniProtKB-SubCell"/>
</dbReference>
<name>A0A401NK12_SCYTO</name>
<dbReference type="InterPro" id="IPR000210">
    <property type="entry name" value="BTB/POZ_dom"/>
</dbReference>
<dbReference type="EMBL" id="BFAA01007616">
    <property type="protein sequence ID" value="GCB61187.1"/>
    <property type="molecule type" value="Genomic_DNA"/>
</dbReference>